<gene>
    <name evidence="1" type="ORF">GSOID_T00026401001</name>
</gene>
<dbReference type="Proteomes" id="UP000011014">
    <property type="component" value="Unassembled WGS sequence"/>
</dbReference>
<protein>
    <submittedName>
        <fullName evidence="1">Uncharacterized protein</fullName>
    </submittedName>
</protein>
<evidence type="ECO:0000313" key="1">
    <source>
        <dbReference type="EMBL" id="CBY42686.1"/>
    </source>
</evidence>
<feature type="non-terminal residue" evidence="1">
    <location>
        <position position="1"/>
    </location>
</feature>
<dbReference type="EMBL" id="FN657401">
    <property type="protein sequence ID" value="CBY42686.1"/>
    <property type="molecule type" value="Genomic_DNA"/>
</dbReference>
<reference evidence="1" key="1">
    <citation type="journal article" date="2010" name="Science">
        <title>Plasticity of animal genome architecture unmasked by rapid evolution of a pelagic tunicate.</title>
        <authorList>
            <person name="Denoeud F."/>
            <person name="Henriet S."/>
            <person name="Mungpakdee S."/>
            <person name="Aury J.M."/>
            <person name="Da Silva C."/>
            <person name="Brinkmann H."/>
            <person name="Mikhaleva J."/>
            <person name="Olsen L.C."/>
            <person name="Jubin C."/>
            <person name="Canestro C."/>
            <person name="Bouquet J.M."/>
            <person name="Danks G."/>
            <person name="Poulain J."/>
            <person name="Campsteijn C."/>
            <person name="Adamski M."/>
            <person name="Cross I."/>
            <person name="Yadetie F."/>
            <person name="Muffato M."/>
            <person name="Louis A."/>
            <person name="Butcher S."/>
            <person name="Tsagkogeorga G."/>
            <person name="Konrad A."/>
            <person name="Singh S."/>
            <person name="Jensen M.F."/>
            <person name="Cong E.H."/>
            <person name="Eikeseth-Otteraa H."/>
            <person name="Noel B."/>
            <person name="Anthouard V."/>
            <person name="Porcel B.M."/>
            <person name="Kachouri-Lafond R."/>
            <person name="Nishino A."/>
            <person name="Ugolini M."/>
            <person name="Chourrout P."/>
            <person name="Nishida H."/>
            <person name="Aasland R."/>
            <person name="Huzurbazar S."/>
            <person name="Westhof E."/>
            <person name="Delsuc F."/>
            <person name="Lehrach H."/>
            <person name="Reinhardt R."/>
            <person name="Weissenbach J."/>
            <person name="Roy S.W."/>
            <person name="Artiguenave F."/>
            <person name="Postlethwait J.H."/>
            <person name="Manak J.R."/>
            <person name="Thompson E.M."/>
            <person name="Jaillon O."/>
            <person name="Du Pasquier L."/>
            <person name="Boudinot P."/>
            <person name="Liberles D.A."/>
            <person name="Volff J.N."/>
            <person name="Philippe H."/>
            <person name="Lenhard B."/>
            <person name="Roest Crollius H."/>
            <person name="Wincker P."/>
            <person name="Chourrout D."/>
        </authorList>
    </citation>
    <scope>NUCLEOTIDE SEQUENCE [LARGE SCALE GENOMIC DNA]</scope>
</reference>
<sequence length="189" mass="21236">EVACPLNSGYSCMTFDRRENGRRMLTRGCKKRDACEVKILLVMTLGKTQRQTKPIFQKAVLEKLLTTEGKLINVGTQTEADLMPQRIIATIKVNTPKPAPKIVTQTPIIISSEGLQFINLSLAFLVNSVKTNEERQNILSVLVQSLNLILQNQVQQIATKINEESKKKDAILPWTSNLDDLKNNKSDKM</sequence>
<organism evidence="1">
    <name type="scientific">Oikopleura dioica</name>
    <name type="common">Tunicate</name>
    <dbReference type="NCBI Taxonomy" id="34765"/>
    <lineage>
        <taxon>Eukaryota</taxon>
        <taxon>Metazoa</taxon>
        <taxon>Chordata</taxon>
        <taxon>Tunicata</taxon>
        <taxon>Appendicularia</taxon>
        <taxon>Copelata</taxon>
        <taxon>Oikopleuridae</taxon>
        <taxon>Oikopleura</taxon>
    </lineage>
</organism>
<name>E4Z4Q8_OIKDI</name>
<dbReference type="AlphaFoldDB" id="E4Z4Q8"/>
<proteinExistence type="predicted"/>
<accession>E4Z4Q8</accession>